<proteinExistence type="predicted"/>
<evidence type="ECO:0000313" key="2">
    <source>
        <dbReference type="Proteomes" id="UP001595690"/>
    </source>
</evidence>
<dbReference type="Proteomes" id="UP001595690">
    <property type="component" value="Unassembled WGS sequence"/>
</dbReference>
<comment type="caution">
    <text evidence="1">The sequence shown here is derived from an EMBL/GenBank/DDBJ whole genome shotgun (WGS) entry which is preliminary data.</text>
</comment>
<reference evidence="2" key="1">
    <citation type="journal article" date="2019" name="Int. J. Syst. Evol. Microbiol.">
        <title>The Global Catalogue of Microorganisms (GCM) 10K type strain sequencing project: providing services to taxonomists for standard genome sequencing and annotation.</title>
        <authorList>
            <consortium name="The Broad Institute Genomics Platform"/>
            <consortium name="The Broad Institute Genome Sequencing Center for Infectious Disease"/>
            <person name="Wu L."/>
            <person name="Ma J."/>
        </authorList>
    </citation>
    <scope>NUCLEOTIDE SEQUENCE [LARGE SCALE GENOMIC DNA]</scope>
    <source>
        <strain evidence="2">CGMCC 4.7405</strain>
    </source>
</reference>
<sequence length="256" mass="28576">MSTRSSIEWTETTWNPTTGCDKVSAGCDNCYALTLAKRLKAMGSAKYQTDGDPRTSGPGFGVMTHALSLAEPFRWREPRLVFVNSMSDLFHAKIPLEFIQRVFDVMAATPRHTYQILTKRALRLRRLADQLPWPENIWIGTSVENQEAVGRIDDLAQVPAAVRFLSCEPLIGPLRDINLEHVDWVIVGGESGANARAVDEEWIVDIRDQCSRADVAFFFKQWGGRTPKAGGRLLQGRTWDEMPNQSRLTATGAGQA</sequence>
<name>A0ABV8BXL3_9PSEU</name>
<dbReference type="InterPro" id="IPR011101">
    <property type="entry name" value="DUF5131"/>
</dbReference>
<keyword evidence="2" id="KW-1185">Reference proteome</keyword>
<dbReference type="EMBL" id="JBHRZI010000018">
    <property type="protein sequence ID" value="MFC3894457.1"/>
    <property type="molecule type" value="Genomic_DNA"/>
</dbReference>
<protein>
    <submittedName>
        <fullName evidence="1">DUF5131 family protein</fullName>
    </submittedName>
</protein>
<accession>A0ABV8BXL3</accession>
<gene>
    <name evidence="1" type="ORF">ACFOWZ_23505</name>
</gene>
<dbReference type="Pfam" id="PF07505">
    <property type="entry name" value="DUF5131"/>
    <property type="match status" value="1"/>
</dbReference>
<organism evidence="1 2">
    <name type="scientific">Lentzea rhizosphaerae</name>
    <dbReference type="NCBI Taxonomy" id="2041025"/>
    <lineage>
        <taxon>Bacteria</taxon>
        <taxon>Bacillati</taxon>
        <taxon>Actinomycetota</taxon>
        <taxon>Actinomycetes</taxon>
        <taxon>Pseudonocardiales</taxon>
        <taxon>Pseudonocardiaceae</taxon>
        <taxon>Lentzea</taxon>
    </lineage>
</organism>
<dbReference type="RefSeq" id="WP_382375865.1">
    <property type="nucleotide sequence ID" value="NZ_JBHRZI010000018.1"/>
</dbReference>
<evidence type="ECO:0000313" key="1">
    <source>
        <dbReference type="EMBL" id="MFC3894457.1"/>
    </source>
</evidence>